<dbReference type="SMART" id="SM00389">
    <property type="entry name" value="HOX"/>
    <property type="match status" value="3"/>
</dbReference>
<dbReference type="GO" id="GO:0005634">
    <property type="term" value="C:nucleus"/>
    <property type="evidence" value="ECO:0007669"/>
    <property type="project" value="UniProtKB-SubCell"/>
</dbReference>
<dbReference type="InterPro" id="IPR009057">
    <property type="entry name" value="Homeodomain-like_sf"/>
</dbReference>
<sequence>MDTSDSSIASEKSAQTDKNWVTNRVPLPSKNSFDSLTEAQITTLKEWHEVCTCPDKEQIAYLAKTTNLSAKQVKNWFNHREPTFPFSKITPKFLFEDQLIELERRYKICPYPTDEETLNLGLEFGVPQNKIRRWFKYRRMESVRKGEPVPGALRERFTPEQLKVLKGIYEKNRYPKRDVKESLAKELNIPLLRIDRWFGTRRRRRGSAFTKPPLPSSRRKRTVEDLEQNESDEEKSTEDEEAEEAETLKRKMRKRAK</sequence>
<feature type="compositionally biased region" description="Polar residues" evidence="7">
    <location>
        <begin position="1"/>
        <end position="22"/>
    </location>
</feature>
<gene>
    <name evidence="9" type="ORF">L596_028918</name>
</gene>
<dbReference type="Pfam" id="PF00046">
    <property type="entry name" value="Homeodomain"/>
    <property type="match status" value="3"/>
</dbReference>
<evidence type="ECO:0000256" key="2">
    <source>
        <dbReference type="ARBA" id="ARBA00023125"/>
    </source>
</evidence>
<feature type="compositionally biased region" description="Acidic residues" evidence="7">
    <location>
        <begin position="225"/>
        <end position="245"/>
    </location>
</feature>
<keyword evidence="3 5" id="KW-0371">Homeobox</keyword>
<keyword evidence="2 5" id="KW-0238">DNA-binding</keyword>
<dbReference type="PANTHER" id="PTHR15467:SF9">
    <property type="entry name" value="HOMEOBOX DOMAIN-CONTAINING PROTEIN"/>
    <property type="match status" value="1"/>
</dbReference>
<dbReference type="OrthoDB" id="6159439at2759"/>
<comment type="subcellular location">
    <subcellularLocation>
        <location evidence="1 5 6">Nucleus</location>
    </subcellularLocation>
</comment>
<evidence type="ECO:0000256" key="1">
    <source>
        <dbReference type="ARBA" id="ARBA00004123"/>
    </source>
</evidence>
<dbReference type="EMBL" id="AZBU02000011">
    <property type="protein sequence ID" value="TKR61865.1"/>
    <property type="molecule type" value="Genomic_DNA"/>
</dbReference>
<feature type="DNA-binding region" description="Homeobox" evidence="5">
    <location>
        <begin position="156"/>
        <end position="209"/>
    </location>
</feature>
<reference evidence="9 10" key="1">
    <citation type="journal article" date="2015" name="Genome Biol.">
        <title>Comparative genomics of Steinernema reveals deeply conserved gene regulatory networks.</title>
        <authorList>
            <person name="Dillman A.R."/>
            <person name="Macchietto M."/>
            <person name="Porter C.F."/>
            <person name="Rogers A."/>
            <person name="Williams B."/>
            <person name="Antoshechkin I."/>
            <person name="Lee M.M."/>
            <person name="Goodwin Z."/>
            <person name="Lu X."/>
            <person name="Lewis E.E."/>
            <person name="Goodrich-Blair H."/>
            <person name="Stock S.P."/>
            <person name="Adams B.J."/>
            <person name="Sternberg P.W."/>
            <person name="Mortazavi A."/>
        </authorList>
    </citation>
    <scope>NUCLEOTIDE SEQUENCE [LARGE SCALE GENOMIC DNA]</scope>
    <source>
        <strain evidence="9 10">ALL</strain>
    </source>
</reference>
<dbReference type="STRING" id="34508.A0A4V6XVN9"/>
<evidence type="ECO:0000256" key="3">
    <source>
        <dbReference type="ARBA" id="ARBA00023155"/>
    </source>
</evidence>
<accession>A0A4V6XVN9</accession>
<comment type="caution">
    <text evidence="9">The sequence shown here is derived from an EMBL/GenBank/DDBJ whole genome shotgun (WGS) entry which is preliminary data.</text>
</comment>
<feature type="DNA-binding region" description="Homeobox" evidence="5">
    <location>
        <begin position="29"/>
        <end position="81"/>
    </location>
</feature>
<dbReference type="GO" id="GO:0003677">
    <property type="term" value="F:DNA binding"/>
    <property type="evidence" value="ECO:0007669"/>
    <property type="project" value="UniProtKB-UniRule"/>
</dbReference>
<evidence type="ECO:0000256" key="6">
    <source>
        <dbReference type="RuleBase" id="RU000682"/>
    </source>
</evidence>
<feature type="domain" description="Homeobox" evidence="8">
    <location>
        <begin position="27"/>
        <end position="80"/>
    </location>
</feature>
<dbReference type="CDD" id="cd00086">
    <property type="entry name" value="homeodomain"/>
    <property type="match status" value="3"/>
</dbReference>
<dbReference type="Proteomes" id="UP000298663">
    <property type="component" value="Unassembled WGS sequence"/>
</dbReference>
<feature type="region of interest" description="Disordered" evidence="7">
    <location>
        <begin position="1"/>
        <end position="23"/>
    </location>
</feature>
<proteinExistence type="predicted"/>
<feature type="region of interest" description="Disordered" evidence="7">
    <location>
        <begin position="205"/>
        <end position="257"/>
    </location>
</feature>
<feature type="DNA-binding region" description="Homeobox" evidence="5">
    <location>
        <begin position="98"/>
        <end position="146"/>
    </location>
</feature>
<evidence type="ECO:0000256" key="5">
    <source>
        <dbReference type="PROSITE-ProRule" id="PRU00108"/>
    </source>
</evidence>
<organism evidence="9 10">
    <name type="scientific">Steinernema carpocapsae</name>
    <name type="common">Entomopathogenic nematode</name>
    <dbReference type="NCBI Taxonomy" id="34508"/>
    <lineage>
        <taxon>Eukaryota</taxon>
        <taxon>Metazoa</taxon>
        <taxon>Ecdysozoa</taxon>
        <taxon>Nematoda</taxon>
        <taxon>Chromadorea</taxon>
        <taxon>Rhabditida</taxon>
        <taxon>Tylenchina</taxon>
        <taxon>Panagrolaimomorpha</taxon>
        <taxon>Strongyloidoidea</taxon>
        <taxon>Steinernematidae</taxon>
        <taxon>Steinernema</taxon>
    </lineage>
</organism>
<keyword evidence="4 5" id="KW-0539">Nucleus</keyword>
<reference evidence="9 10" key="2">
    <citation type="journal article" date="2019" name="G3 (Bethesda)">
        <title>Hybrid Assembly of the Genome of the Entomopathogenic Nematode Steinernema carpocapsae Identifies the X-Chromosome.</title>
        <authorList>
            <person name="Serra L."/>
            <person name="Macchietto M."/>
            <person name="Macias-Munoz A."/>
            <person name="McGill C.J."/>
            <person name="Rodriguez I.M."/>
            <person name="Rodriguez B."/>
            <person name="Murad R."/>
            <person name="Mortazavi A."/>
        </authorList>
    </citation>
    <scope>NUCLEOTIDE SEQUENCE [LARGE SCALE GENOMIC DNA]</scope>
    <source>
        <strain evidence="9 10">ALL</strain>
    </source>
</reference>
<dbReference type="PANTHER" id="PTHR15467">
    <property type="entry name" value="ZINC-FINGERS AND HOMEOBOXES RELATED"/>
    <property type="match status" value="1"/>
</dbReference>
<dbReference type="Gene3D" id="1.10.10.60">
    <property type="entry name" value="Homeodomain-like"/>
    <property type="match status" value="3"/>
</dbReference>
<name>A0A4V6XVN9_STECR</name>
<keyword evidence="10" id="KW-1185">Reference proteome</keyword>
<feature type="domain" description="Homeobox" evidence="8">
    <location>
        <begin position="154"/>
        <end position="208"/>
    </location>
</feature>
<evidence type="ECO:0000313" key="10">
    <source>
        <dbReference type="Proteomes" id="UP000298663"/>
    </source>
</evidence>
<dbReference type="PROSITE" id="PS50071">
    <property type="entry name" value="HOMEOBOX_2"/>
    <property type="match status" value="3"/>
</dbReference>
<evidence type="ECO:0000256" key="7">
    <source>
        <dbReference type="SAM" id="MobiDB-lite"/>
    </source>
</evidence>
<dbReference type="GO" id="GO:0000981">
    <property type="term" value="F:DNA-binding transcription factor activity, RNA polymerase II-specific"/>
    <property type="evidence" value="ECO:0007669"/>
    <property type="project" value="TreeGrafter"/>
</dbReference>
<evidence type="ECO:0000256" key="4">
    <source>
        <dbReference type="ARBA" id="ARBA00023242"/>
    </source>
</evidence>
<feature type="domain" description="Homeobox" evidence="8">
    <location>
        <begin position="96"/>
        <end position="145"/>
    </location>
</feature>
<evidence type="ECO:0000313" key="9">
    <source>
        <dbReference type="EMBL" id="TKR61865.1"/>
    </source>
</evidence>
<evidence type="ECO:0000259" key="8">
    <source>
        <dbReference type="PROSITE" id="PS50071"/>
    </source>
</evidence>
<dbReference type="SUPFAM" id="SSF46689">
    <property type="entry name" value="Homeodomain-like"/>
    <property type="match status" value="3"/>
</dbReference>
<dbReference type="AlphaFoldDB" id="A0A4V6XVN9"/>
<protein>
    <recommendedName>
        <fullName evidence="8">Homeobox domain-containing protein</fullName>
    </recommendedName>
</protein>
<dbReference type="InterPro" id="IPR001356">
    <property type="entry name" value="HD"/>
</dbReference>